<dbReference type="Proteomes" id="UP000053240">
    <property type="component" value="Unassembled WGS sequence"/>
</dbReference>
<comment type="caution">
    <text evidence="1">The sequence shown here is derived from an EMBL/GenBank/DDBJ whole genome shotgun (WGS) entry which is preliminary data.</text>
</comment>
<reference evidence="1 2" key="1">
    <citation type="journal article" date="2015" name="Nat. Commun.">
        <title>Outbred genome sequencing and CRISPR/Cas9 gene editing in butterflies.</title>
        <authorList>
            <person name="Li X."/>
            <person name="Fan D."/>
            <person name="Zhang W."/>
            <person name="Liu G."/>
            <person name="Zhang L."/>
            <person name="Zhao L."/>
            <person name="Fang X."/>
            <person name="Chen L."/>
            <person name="Dong Y."/>
            <person name="Chen Y."/>
            <person name="Ding Y."/>
            <person name="Zhao R."/>
            <person name="Feng M."/>
            <person name="Zhu Y."/>
            <person name="Feng Y."/>
            <person name="Jiang X."/>
            <person name="Zhu D."/>
            <person name="Xiang H."/>
            <person name="Feng X."/>
            <person name="Li S."/>
            <person name="Wang J."/>
            <person name="Zhang G."/>
            <person name="Kronforst M.R."/>
            <person name="Wang W."/>
        </authorList>
    </citation>
    <scope>NUCLEOTIDE SEQUENCE [LARGE SCALE GENOMIC DNA]</scope>
    <source>
        <strain evidence="1">Ya'a_city_454_Pm</strain>
        <tissue evidence="1">Whole body</tissue>
    </source>
</reference>
<accession>A0A0N1IDS4</accession>
<keyword evidence="2" id="KW-1185">Reference proteome</keyword>
<proteinExistence type="predicted"/>
<dbReference type="InParanoid" id="A0A0N1IDS4"/>
<protein>
    <submittedName>
        <fullName evidence="1">Uncharacterized protein</fullName>
    </submittedName>
</protein>
<sequence>MGRRITRHRITALQAECYRGRAPTSRPTATTLVGRATHHAQGLPSPFAALKRAVTQLGFAALSCTDPQVGPHPNLP</sequence>
<gene>
    <name evidence="1" type="ORF">RR48_00118</name>
</gene>
<dbReference type="EMBL" id="LADJ01006721">
    <property type="protein sequence ID" value="KPJ20906.1"/>
    <property type="molecule type" value="Genomic_DNA"/>
</dbReference>
<evidence type="ECO:0000313" key="1">
    <source>
        <dbReference type="EMBL" id="KPJ20906.1"/>
    </source>
</evidence>
<dbReference type="AlphaFoldDB" id="A0A0N1IDS4"/>
<organism evidence="1 2">
    <name type="scientific">Papilio machaon</name>
    <name type="common">Old World swallowtail butterfly</name>
    <dbReference type="NCBI Taxonomy" id="76193"/>
    <lineage>
        <taxon>Eukaryota</taxon>
        <taxon>Metazoa</taxon>
        <taxon>Ecdysozoa</taxon>
        <taxon>Arthropoda</taxon>
        <taxon>Hexapoda</taxon>
        <taxon>Insecta</taxon>
        <taxon>Pterygota</taxon>
        <taxon>Neoptera</taxon>
        <taxon>Endopterygota</taxon>
        <taxon>Lepidoptera</taxon>
        <taxon>Glossata</taxon>
        <taxon>Ditrysia</taxon>
        <taxon>Papilionoidea</taxon>
        <taxon>Papilionidae</taxon>
        <taxon>Papilioninae</taxon>
        <taxon>Papilio</taxon>
    </lineage>
</organism>
<evidence type="ECO:0000313" key="2">
    <source>
        <dbReference type="Proteomes" id="UP000053240"/>
    </source>
</evidence>
<name>A0A0N1IDS4_PAPMA</name>